<evidence type="ECO:0000313" key="3">
    <source>
        <dbReference type="EMBL" id="ANJ67692.1"/>
    </source>
</evidence>
<sequence length="709" mass="78417">MNRFSPMNVLRGIRPLVAAALWLPIALSASATNPAEPSAEKRAETGTPRPIPLRGEFISRDTFANPHAHIPAQCYIETGHGTQSACLFCHTNGVAALKLGNNNPQAGANPNIGNLQADYAFGVVDYPFVVNSSINPWINTLKPEVLRTAVSALGEHPDDWDMQSYIRQDNWQAAFAQRPGSVKDWDPKVASPFRLFPGLNPADLPADDDGFVRTTRPADGFFKDARGHITGWRAINFMPYGIFTPLAGSVSGIYIRLPAQYMMDEENRFDIAVYKANLDRVERNIQDRLAAGETHYVGAAKTVAIVRGQYPLGTEFAHPLHYVDVRADGHDPAVSRFPGSRAQRVKEIRWMIKSRVWYPEEFGQGLKEETAPVYANRKEGWIENGTGWMLGGWIEDASGALRPQRPDELVQCVGCHSGNVRQSDIGQYPVFTSGTGNTIDSTWSLPRKLPGAAGWQEMNYLGYQANPKATADGTPGHLTTPEPVNRGFNQGEFRVFLDHVVGASLYGDMPETIERYLAAEITQAHGYSAVWPDLTTLVDRLTGPTHTQADKGRVTDQASPPETASDIPGTIERAQRQRLDLIREFTARGAYLDAQGCIRPELFLPTETQALAAARRYREVVVTQRYVYGKDVFPETPLALRYFRDPKEGFPHQDGRPYHPGDIITDRPINTKPGDFSYGMGITPTLIDTDKPFAQGGDFVGDYVPLLKP</sequence>
<keyword evidence="4" id="KW-1185">Reference proteome</keyword>
<dbReference type="KEGG" id="haz:A9404_10165"/>
<dbReference type="RefSeq" id="WP_066101060.1">
    <property type="nucleotide sequence ID" value="NZ_CP016027.1"/>
</dbReference>
<dbReference type="STRING" id="1860122.A9404_10165"/>
<evidence type="ECO:0000313" key="4">
    <source>
        <dbReference type="Proteomes" id="UP000078596"/>
    </source>
</evidence>
<feature type="signal peptide" evidence="2">
    <location>
        <begin position="1"/>
        <end position="31"/>
    </location>
</feature>
<dbReference type="Proteomes" id="UP000078596">
    <property type="component" value="Chromosome"/>
</dbReference>
<organism evidence="3 4">
    <name type="scientific">Halothiobacillus diazotrophicus</name>
    <dbReference type="NCBI Taxonomy" id="1860122"/>
    <lineage>
        <taxon>Bacteria</taxon>
        <taxon>Pseudomonadati</taxon>
        <taxon>Pseudomonadota</taxon>
        <taxon>Gammaproteobacteria</taxon>
        <taxon>Chromatiales</taxon>
        <taxon>Halothiobacillaceae</taxon>
        <taxon>Halothiobacillus</taxon>
    </lineage>
</organism>
<keyword evidence="2" id="KW-0732">Signal</keyword>
<proteinExistence type="predicted"/>
<accession>A0A191ZIL2</accession>
<dbReference type="AlphaFoldDB" id="A0A191ZIL2"/>
<evidence type="ECO:0000256" key="1">
    <source>
        <dbReference type="SAM" id="MobiDB-lite"/>
    </source>
</evidence>
<feature type="chain" id="PRO_5008250421" description="Cytochrome c domain-containing protein" evidence="2">
    <location>
        <begin position="32"/>
        <end position="709"/>
    </location>
</feature>
<reference evidence="3 4" key="1">
    <citation type="submission" date="2016-06" db="EMBL/GenBank/DDBJ databases">
        <title>Insight into the functional genes involving in sulfur oxidation in Pearl River water.</title>
        <authorList>
            <person name="Luo J."/>
            <person name="Tan X."/>
            <person name="Lin W."/>
        </authorList>
    </citation>
    <scope>NUCLEOTIDE SEQUENCE [LARGE SCALE GENOMIC DNA]</scope>
    <source>
        <strain evidence="3 4">LS2</strain>
    </source>
</reference>
<protein>
    <recommendedName>
        <fullName evidence="5">Cytochrome c domain-containing protein</fullName>
    </recommendedName>
</protein>
<feature type="region of interest" description="Disordered" evidence="1">
    <location>
        <begin position="543"/>
        <end position="570"/>
    </location>
</feature>
<name>A0A191ZIL2_9GAMM</name>
<evidence type="ECO:0008006" key="5">
    <source>
        <dbReference type="Google" id="ProtNLM"/>
    </source>
</evidence>
<evidence type="ECO:0000256" key="2">
    <source>
        <dbReference type="SAM" id="SignalP"/>
    </source>
</evidence>
<gene>
    <name evidence="3" type="ORF">A9404_10165</name>
</gene>
<dbReference type="OrthoDB" id="8692at2"/>
<dbReference type="EMBL" id="CP016027">
    <property type="protein sequence ID" value="ANJ67692.1"/>
    <property type="molecule type" value="Genomic_DNA"/>
</dbReference>